<evidence type="ECO:0000313" key="3">
    <source>
        <dbReference type="EMBL" id="KAK7067593.1"/>
    </source>
</evidence>
<dbReference type="AlphaFoldDB" id="A0AAN8WSK0"/>
<dbReference type="PANTHER" id="PTHR21719:SF1">
    <property type="entry name" value="FI06402P-RELATED"/>
    <property type="match status" value="1"/>
</dbReference>
<dbReference type="GO" id="GO:0016020">
    <property type="term" value="C:membrane"/>
    <property type="evidence" value="ECO:0007669"/>
    <property type="project" value="InterPro"/>
</dbReference>
<dbReference type="Pfam" id="PF00341">
    <property type="entry name" value="PDGF"/>
    <property type="match status" value="1"/>
</dbReference>
<gene>
    <name evidence="3" type="ORF">SK128_002607</name>
</gene>
<keyword evidence="4" id="KW-1185">Reference proteome</keyword>
<organism evidence="3 4">
    <name type="scientific">Halocaridina rubra</name>
    <name type="common">Hawaiian red shrimp</name>
    <dbReference type="NCBI Taxonomy" id="373956"/>
    <lineage>
        <taxon>Eukaryota</taxon>
        <taxon>Metazoa</taxon>
        <taxon>Ecdysozoa</taxon>
        <taxon>Arthropoda</taxon>
        <taxon>Crustacea</taxon>
        <taxon>Multicrustacea</taxon>
        <taxon>Malacostraca</taxon>
        <taxon>Eumalacostraca</taxon>
        <taxon>Eucarida</taxon>
        <taxon>Decapoda</taxon>
        <taxon>Pleocyemata</taxon>
        <taxon>Caridea</taxon>
        <taxon>Atyoidea</taxon>
        <taxon>Atyidae</taxon>
        <taxon>Halocaridina</taxon>
    </lineage>
</organism>
<dbReference type="EMBL" id="JAXCGZ010017987">
    <property type="protein sequence ID" value="KAK7067593.1"/>
    <property type="molecule type" value="Genomic_DNA"/>
</dbReference>
<evidence type="ECO:0000259" key="2">
    <source>
        <dbReference type="PROSITE" id="PS50278"/>
    </source>
</evidence>
<dbReference type="InterPro" id="IPR029034">
    <property type="entry name" value="Cystine-knot_cytokine"/>
</dbReference>
<dbReference type="GO" id="GO:0035099">
    <property type="term" value="P:hemocyte migration"/>
    <property type="evidence" value="ECO:0007669"/>
    <property type="project" value="TreeGrafter"/>
</dbReference>
<protein>
    <recommendedName>
        <fullName evidence="2">Platelet-derived growth factor (PDGF) family profile domain-containing protein</fullName>
    </recommendedName>
</protein>
<dbReference type="Gene3D" id="2.10.90.10">
    <property type="entry name" value="Cystine-knot cytokines"/>
    <property type="match status" value="1"/>
</dbReference>
<dbReference type="GO" id="GO:0008083">
    <property type="term" value="F:growth factor activity"/>
    <property type="evidence" value="ECO:0007669"/>
    <property type="project" value="UniProtKB-KW"/>
</dbReference>
<accession>A0AAN8WSK0</accession>
<comment type="similarity">
    <text evidence="1">Belongs to the PDGF/VEGF growth factor family.</text>
</comment>
<keyword evidence="1" id="KW-0339">Growth factor</keyword>
<dbReference type="Proteomes" id="UP001381693">
    <property type="component" value="Unassembled WGS sequence"/>
</dbReference>
<dbReference type="SMART" id="SM00141">
    <property type="entry name" value="PDGF"/>
    <property type="match status" value="1"/>
</dbReference>
<dbReference type="PROSITE" id="PS50278">
    <property type="entry name" value="PDGF_2"/>
    <property type="match status" value="1"/>
</dbReference>
<dbReference type="SUPFAM" id="SSF57501">
    <property type="entry name" value="Cystine-knot cytokines"/>
    <property type="match status" value="1"/>
</dbReference>
<proteinExistence type="inferred from homology"/>
<feature type="domain" description="Platelet-derived growth factor (PDGF) family profile" evidence="2">
    <location>
        <begin position="73"/>
        <end position="137"/>
    </location>
</feature>
<evidence type="ECO:0000313" key="4">
    <source>
        <dbReference type="Proteomes" id="UP001381693"/>
    </source>
</evidence>
<sequence>MAERAGGRNLSLVTSGAHRSIHDDKTQVKILTLQEIRLASDNARWVSDNGKCEVPLRRCVPVASQTSDPTRKYWPRCALLHQCGDDAGCCNALDHTCAMAESENVDLYFYVYEPTRVGVQKMTFSNHTKCSCQPKSVETPSRCSCPKHFMAVSSNGQYACDCADGKSTCRKYKRGKRYFSGQDIECISSGICCEPVCEYGPFLLAKRRCTKRRERERYVTKRK</sequence>
<name>A0AAN8WSK0_HALRR</name>
<reference evidence="3 4" key="1">
    <citation type="submission" date="2023-11" db="EMBL/GenBank/DDBJ databases">
        <title>Halocaridina rubra genome assembly.</title>
        <authorList>
            <person name="Smith C."/>
        </authorList>
    </citation>
    <scope>NUCLEOTIDE SEQUENCE [LARGE SCALE GENOMIC DNA]</scope>
    <source>
        <strain evidence="3">EP-1</strain>
        <tissue evidence="3">Whole</tissue>
    </source>
</reference>
<evidence type="ECO:0000256" key="1">
    <source>
        <dbReference type="RuleBase" id="RU003818"/>
    </source>
</evidence>
<dbReference type="InterPro" id="IPR000072">
    <property type="entry name" value="PDGF/VEGF_dom"/>
</dbReference>
<dbReference type="PANTHER" id="PTHR21719">
    <property type="entry name" value="FI06402P-RELATED"/>
    <property type="match status" value="1"/>
</dbReference>
<comment type="caution">
    <text evidence="3">The sequence shown here is derived from an EMBL/GenBank/DDBJ whole genome shotgun (WGS) entry which is preliminary data.</text>
</comment>